<dbReference type="EMBL" id="FNOY01000014">
    <property type="protein sequence ID" value="SDX98895.1"/>
    <property type="molecule type" value="Genomic_DNA"/>
</dbReference>
<feature type="domain" description="CRISPR system ring nuclease SSO2081-like" evidence="1">
    <location>
        <begin position="23"/>
        <end position="237"/>
    </location>
</feature>
<dbReference type="RefSeq" id="WP_090412907.1">
    <property type="nucleotide sequence ID" value="NZ_FNOY01000014.1"/>
</dbReference>
<dbReference type="CDD" id="cd09741">
    <property type="entry name" value="Csx1_III-U"/>
    <property type="match status" value="1"/>
</dbReference>
<evidence type="ECO:0000313" key="2">
    <source>
        <dbReference type="EMBL" id="SDX98895.1"/>
    </source>
</evidence>
<evidence type="ECO:0000259" key="1">
    <source>
        <dbReference type="Pfam" id="PF09623"/>
    </source>
</evidence>
<dbReference type="Pfam" id="PF09623">
    <property type="entry name" value="Cas_NE0113"/>
    <property type="match status" value="1"/>
</dbReference>
<evidence type="ECO:0000313" key="3">
    <source>
        <dbReference type="Proteomes" id="UP000198640"/>
    </source>
</evidence>
<sequence>MVKMMATPVHYPRRILLIVTGLTPQVVTETLYALAVQAQEKFIPTEIHVISTGEGVERARLSLLDPATGFFFALCKDYGLQGIHFTPENLHIIEDAAGRPLSDIRTPEDNLRAADFIMHFVRNFCSDASSMVHVSIAGGRKSMGFFAGYALSLFGRSQDRLSHVLVNDPFESLPDFYFPPLQGKVLYSRHNNKPVHTTAARIMLADIPFVRLRNGMPSKLQDRQISFHETVEEVQSSLHFVSLSFDLPNQSVCCGGKSFKLPPLLLAFYLWLARRHVAASGQGAIHWQEADPQEFLTVYTEVVGPMSGSLDRVRQVLSNGFDRQYLEEKKAKINHRLEKELPLEASFYQIATFGDKPFTKYGLRLSPDKIAL</sequence>
<dbReference type="InterPro" id="IPR013413">
    <property type="entry name" value="CRISPR-assoc_prot_NE0113"/>
</dbReference>
<keyword evidence="3" id="KW-1185">Reference proteome</keyword>
<proteinExistence type="predicted"/>
<accession>A0A1H3G768</accession>
<dbReference type="STRING" id="44576.SAMN05421881_101433"/>
<dbReference type="NCBIfam" id="TIGR02584">
    <property type="entry name" value="cas_NE0113"/>
    <property type="match status" value="1"/>
</dbReference>
<reference evidence="2 3" key="1">
    <citation type="submission" date="2016-10" db="EMBL/GenBank/DDBJ databases">
        <authorList>
            <person name="de Groot N.N."/>
        </authorList>
    </citation>
    <scope>NUCLEOTIDE SEQUENCE [LARGE SCALE GENOMIC DNA]</scope>
    <source>
        <strain evidence="2 3">Nm1</strain>
    </source>
</reference>
<dbReference type="AlphaFoldDB" id="A0A1H3G768"/>
<dbReference type="InterPro" id="IPR019092">
    <property type="entry name" value="SSO2081-like_dom"/>
</dbReference>
<name>A0A1H3G768_9PROT</name>
<organism evidence="2 3">
    <name type="scientific">Nitrosomonas halophila</name>
    <dbReference type="NCBI Taxonomy" id="44576"/>
    <lineage>
        <taxon>Bacteria</taxon>
        <taxon>Pseudomonadati</taxon>
        <taxon>Pseudomonadota</taxon>
        <taxon>Betaproteobacteria</taxon>
        <taxon>Nitrosomonadales</taxon>
        <taxon>Nitrosomonadaceae</taxon>
        <taxon>Nitrosomonas</taxon>
    </lineage>
</organism>
<gene>
    <name evidence="2" type="ORF">SAMN05421881_101433</name>
</gene>
<protein>
    <submittedName>
        <fullName evidence="2">CRISPR-associated protein, NE0113 family</fullName>
    </submittedName>
</protein>
<dbReference type="Proteomes" id="UP000198640">
    <property type="component" value="Unassembled WGS sequence"/>
</dbReference>
<dbReference type="OrthoDB" id="9805822at2"/>